<sequence>MSKPRIVAGDGRRGKIQAQFKSVMSAFCYLQSTVFVFLALCTHSEVVEQLTYIVETLSKFTKLCVIRICVDKIYFIVLDDSCIGDHPFVWCVLEQANFFRRYCLVGLNENNNEIFLEFEPDMMAKSLNFLKSSQIAESLTIKLTNKQSPCLTFEVNLTSTTLARMCVHDIPVTVVPHKQWRMFVQPESPRFTVKIELPNLKLLRSVVERMKTLNPKVTIIASDNGDLVFKVETMMADMATHFKNLPVLDKDVNESPQTSSVQVDIKKFMDFLACEQLHPQNVTCNIVNKKMVDFYLVHDDFNLHFILPSVLS</sequence>
<proteinExistence type="inferred from homology"/>
<organism evidence="5 6">
    <name type="scientific">Dryococelus australis</name>
    <dbReference type="NCBI Taxonomy" id="614101"/>
    <lineage>
        <taxon>Eukaryota</taxon>
        <taxon>Metazoa</taxon>
        <taxon>Ecdysozoa</taxon>
        <taxon>Arthropoda</taxon>
        <taxon>Hexapoda</taxon>
        <taxon>Insecta</taxon>
        <taxon>Pterygota</taxon>
        <taxon>Neoptera</taxon>
        <taxon>Polyneoptera</taxon>
        <taxon>Phasmatodea</taxon>
        <taxon>Verophasmatodea</taxon>
        <taxon>Anareolatae</taxon>
        <taxon>Phasmatidae</taxon>
        <taxon>Eurycanthinae</taxon>
        <taxon>Dryococelus</taxon>
    </lineage>
</organism>
<dbReference type="PIRSF" id="PIRSF011312">
    <property type="entry name" value="Cell_cycle_HUS1"/>
    <property type="match status" value="1"/>
</dbReference>
<dbReference type="InterPro" id="IPR016580">
    <property type="entry name" value="HUS1"/>
</dbReference>
<evidence type="ECO:0000256" key="2">
    <source>
        <dbReference type="ARBA" id="ARBA00005563"/>
    </source>
</evidence>
<reference evidence="5 6" key="1">
    <citation type="submission" date="2023-02" db="EMBL/GenBank/DDBJ databases">
        <title>LHISI_Scaffold_Assembly.</title>
        <authorList>
            <person name="Stuart O.P."/>
            <person name="Cleave R."/>
            <person name="Magrath M.J.L."/>
            <person name="Mikheyev A.S."/>
        </authorList>
    </citation>
    <scope>NUCLEOTIDE SEQUENCE [LARGE SCALE GENOMIC DNA]</scope>
    <source>
        <strain evidence="5">Daus_M_001</strain>
        <tissue evidence="5">Leg muscle</tissue>
    </source>
</reference>
<keyword evidence="3" id="KW-0539">Nucleus</keyword>
<dbReference type="Proteomes" id="UP001159363">
    <property type="component" value="Chromosome 3"/>
</dbReference>
<accession>A0ABQ9HV74</accession>
<dbReference type="Gene3D" id="3.70.10.10">
    <property type="match status" value="1"/>
</dbReference>
<dbReference type="PANTHER" id="PTHR12900">
    <property type="entry name" value="MITOTIC AND DNA DAMAGE CHECKPOINT PROTEIN HUS1"/>
    <property type="match status" value="1"/>
</dbReference>
<evidence type="ECO:0000256" key="1">
    <source>
        <dbReference type="ARBA" id="ARBA00004123"/>
    </source>
</evidence>
<gene>
    <name evidence="5" type="ORF">PR048_007769</name>
</gene>
<comment type="caution">
    <text evidence="5">The sequence shown here is derived from an EMBL/GenBank/DDBJ whole genome shotgun (WGS) entry which is preliminary data.</text>
</comment>
<name>A0ABQ9HV74_9NEOP</name>
<evidence type="ECO:0000256" key="3">
    <source>
        <dbReference type="ARBA" id="ARBA00023242"/>
    </source>
</evidence>
<evidence type="ECO:0000313" key="5">
    <source>
        <dbReference type="EMBL" id="KAJ8888282.1"/>
    </source>
</evidence>
<keyword evidence="6" id="KW-1185">Reference proteome</keyword>
<evidence type="ECO:0000313" key="6">
    <source>
        <dbReference type="Proteomes" id="UP001159363"/>
    </source>
</evidence>
<dbReference type="InterPro" id="IPR007150">
    <property type="entry name" value="HUS1/Mec3"/>
</dbReference>
<protein>
    <recommendedName>
        <fullName evidence="4">Checkpoint protein</fullName>
    </recommendedName>
</protein>
<dbReference type="PANTHER" id="PTHR12900:SF0">
    <property type="entry name" value="CHECKPOINT PROTEIN"/>
    <property type="match status" value="1"/>
</dbReference>
<comment type="similarity">
    <text evidence="2 4">Belongs to the HUS1 family.</text>
</comment>
<dbReference type="EMBL" id="JARBHB010000003">
    <property type="protein sequence ID" value="KAJ8888282.1"/>
    <property type="molecule type" value="Genomic_DNA"/>
</dbReference>
<dbReference type="Pfam" id="PF04005">
    <property type="entry name" value="Hus1"/>
    <property type="match status" value="1"/>
</dbReference>
<comment type="subcellular location">
    <subcellularLocation>
        <location evidence="1">Nucleus</location>
    </subcellularLocation>
</comment>
<evidence type="ECO:0000256" key="4">
    <source>
        <dbReference type="PIRNR" id="PIRNR011312"/>
    </source>
</evidence>